<keyword evidence="3 8" id="KW-0812">Transmembrane</keyword>
<accession>A7S391</accession>
<evidence type="ECO:0000256" key="2">
    <source>
        <dbReference type="ARBA" id="ARBA00022448"/>
    </source>
</evidence>
<evidence type="ECO:0000313" key="10">
    <source>
        <dbReference type="EMBL" id="EDO41845.1"/>
    </source>
</evidence>
<feature type="domain" description="Potassium channel" evidence="9">
    <location>
        <begin position="2"/>
        <end position="38"/>
    </location>
</feature>
<dbReference type="OMA" id="VARSIPC"/>
<dbReference type="EMBL" id="DS469572">
    <property type="protein sequence ID" value="EDO41845.1"/>
    <property type="molecule type" value="Genomic_DNA"/>
</dbReference>
<feature type="domain" description="Potassium channel" evidence="9">
    <location>
        <begin position="74"/>
        <end position="113"/>
    </location>
</feature>
<feature type="non-terminal residue" evidence="10">
    <location>
        <position position="1"/>
    </location>
</feature>
<proteinExistence type="predicted"/>
<evidence type="ECO:0000313" key="11">
    <source>
        <dbReference type="Proteomes" id="UP000001593"/>
    </source>
</evidence>
<dbReference type="AlphaFoldDB" id="A7S391"/>
<dbReference type="PhylomeDB" id="A7S391"/>
<dbReference type="HOGENOM" id="CLU_022504_7_0_1"/>
<organism evidence="10 11">
    <name type="scientific">Nematostella vectensis</name>
    <name type="common">Starlet sea anemone</name>
    <dbReference type="NCBI Taxonomy" id="45351"/>
    <lineage>
        <taxon>Eukaryota</taxon>
        <taxon>Metazoa</taxon>
        <taxon>Cnidaria</taxon>
        <taxon>Anthozoa</taxon>
        <taxon>Hexacorallia</taxon>
        <taxon>Actiniaria</taxon>
        <taxon>Edwardsiidae</taxon>
        <taxon>Nematostella</taxon>
    </lineage>
</organism>
<comment type="subcellular location">
    <subcellularLocation>
        <location evidence="1">Membrane</location>
        <topology evidence="1">Multi-pass membrane protein</topology>
    </subcellularLocation>
</comment>
<evidence type="ECO:0000256" key="6">
    <source>
        <dbReference type="ARBA" id="ARBA00023136"/>
    </source>
</evidence>
<protein>
    <recommendedName>
        <fullName evidence="9">Potassium channel domain-containing protein</fullName>
    </recommendedName>
</protein>
<feature type="transmembrane region" description="Helical" evidence="8">
    <location>
        <begin position="93"/>
        <end position="112"/>
    </location>
</feature>
<dbReference type="GO" id="GO:0015271">
    <property type="term" value="F:outward rectifier potassium channel activity"/>
    <property type="evidence" value="ECO:0000318"/>
    <property type="project" value="GO_Central"/>
</dbReference>
<keyword evidence="7" id="KW-0407">Ion channel</keyword>
<sequence length="113" mass="12628">TGYGHLTPRTDGGRLFLLFFAVVGIPLCVTTLKVLGEQINVGVAFCIKHLERKLFHREAKNINIKQMVVAVLLLLSQLLIGGVMYNVTEDWNYVSSVYYCFIVFSTIGFGDLV</sequence>
<reference evidence="10 11" key="1">
    <citation type="journal article" date="2007" name="Science">
        <title>Sea anemone genome reveals ancestral eumetazoan gene repertoire and genomic organization.</title>
        <authorList>
            <person name="Putnam N.H."/>
            <person name="Srivastava M."/>
            <person name="Hellsten U."/>
            <person name="Dirks B."/>
            <person name="Chapman J."/>
            <person name="Salamov A."/>
            <person name="Terry A."/>
            <person name="Shapiro H."/>
            <person name="Lindquist E."/>
            <person name="Kapitonov V.V."/>
            <person name="Jurka J."/>
            <person name="Genikhovich G."/>
            <person name="Grigoriev I.V."/>
            <person name="Lucas S.M."/>
            <person name="Steele R.E."/>
            <person name="Finnerty J.R."/>
            <person name="Technau U."/>
            <person name="Martindale M.Q."/>
            <person name="Rokhsar D.S."/>
        </authorList>
    </citation>
    <scope>NUCLEOTIDE SEQUENCE [LARGE SCALE GENOMIC DNA]</scope>
    <source>
        <strain evidence="11">CH2 X CH6</strain>
    </source>
</reference>
<dbReference type="GO" id="GO:0005886">
    <property type="term" value="C:plasma membrane"/>
    <property type="evidence" value="ECO:0000318"/>
    <property type="project" value="GO_Central"/>
</dbReference>
<keyword evidence="2" id="KW-0813">Transport</keyword>
<feature type="transmembrane region" description="Helical" evidence="8">
    <location>
        <begin position="15"/>
        <end position="35"/>
    </location>
</feature>
<feature type="non-terminal residue" evidence="10">
    <location>
        <position position="113"/>
    </location>
</feature>
<dbReference type="PANTHER" id="PTHR11003:SF345">
    <property type="entry name" value="TWIK FAMILY OF POTASSIUM CHANNELS PROTEIN 18"/>
    <property type="match status" value="1"/>
</dbReference>
<name>A7S391_NEMVE</name>
<dbReference type="PANTHER" id="PTHR11003">
    <property type="entry name" value="POTASSIUM CHANNEL, SUBFAMILY K"/>
    <property type="match status" value="1"/>
</dbReference>
<evidence type="ECO:0000256" key="7">
    <source>
        <dbReference type="ARBA" id="ARBA00023303"/>
    </source>
</evidence>
<gene>
    <name evidence="10" type="ORF">NEMVEDRAFT_v1g58235</name>
</gene>
<dbReference type="GO" id="GO:0071805">
    <property type="term" value="P:potassium ion transmembrane transport"/>
    <property type="evidence" value="ECO:0000318"/>
    <property type="project" value="GO_Central"/>
</dbReference>
<dbReference type="InterPro" id="IPR013099">
    <property type="entry name" value="K_chnl_dom"/>
</dbReference>
<dbReference type="InterPro" id="IPR003280">
    <property type="entry name" value="2pore_dom_K_chnl"/>
</dbReference>
<evidence type="ECO:0000256" key="8">
    <source>
        <dbReference type="SAM" id="Phobius"/>
    </source>
</evidence>
<dbReference type="eggNOG" id="KOG4404">
    <property type="taxonomic scope" value="Eukaryota"/>
</dbReference>
<keyword evidence="11" id="KW-1185">Reference proteome</keyword>
<evidence type="ECO:0000256" key="5">
    <source>
        <dbReference type="ARBA" id="ARBA00023065"/>
    </source>
</evidence>
<dbReference type="Gene3D" id="1.10.287.70">
    <property type="match status" value="1"/>
</dbReference>
<keyword evidence="5" id="KW-0406">Ion transport</keyword>
<dbReference type="InParanoid" id="A7S391"/>
<evidence type="ECO:0000256" key="1">
    <source>
        <dbReference type="ARBA" id="ARBA00004141"/>
    </source>
</evidence>
<dbReference type="Pfam" id="PF07885">
    <property type="entry name" value="Ion_trans_2"/>
    <property type="match status" value="2"/>
</dbReference>
<evidence type="ECO:0000259" key="9">
    <source>
        <dbReference type="Pfam" id="PF07885"/>
    </source>
</evidence>
<dbReference type="Proteomes" id="UP000001593">
    <property type="component" value="Unassembled WGS sequence"/>
</dbReference>
<dbReference type="GO" id="GO:0022841">
    <property type="term" value="F:potassium ion leak channel activity"/>
    <property type="evidence" value="ECO:0000318"/>
    <property type="project" value="GO_Central"/>
</dbReference>
<keyword evidence="4 8" id="KW-1133">Transmembrane helix</keyword>
<keyword evidence="6 8" id="KW-0472">Membrane</keyword>
<dbReference type="SUPFAM" id="SSF81324">
    <property type="entry name" value="Voltage-gated potassium channels"/>
    <property type="match status" value="1"/>
</dbReference>
<evidence type="ECO:0000256" key="3">
    <source>
        <dbReference type="ARBA" id="ARBA00022692"/>
    </source>
</evidence>
<evidence type="ECO:0000256" key="4">
    <source>
        <dbReference type="ARBA" id="ARBA00022989"/>
    </source>
</evidence>
<dbReference type="STRING" id="45351.A7S391"/>
<feature type="transmembrane region" description="Helical" evidence="8">
    <location>
        <begin position="67"/>
        <end position="87"/>
    </location>
</feature>